<dbReference type="EMBL" id="GL376577">
    <property type="status" value="NOT_ANNOTATED_CDS"/>
    <property type="molecule type" value="Genomic_DNA"/>
</dbReference>
<feature type="transmembrane region" description="Helical" evidence="1">
    <location>
        <begin position="53"/>
        <end position="72"/>
    </location>
</feature>
<organism evidence="2 3">
    <name type="scientific">Globisporangium ultimum (strain ATCC 200006 / CBS 805.95 / DAOM BR144)</name>
    <name type="common">Pythium ultimum</name>
    <dbReference type="NCBI Taxonomy" id="431595"/>
    <lineage>
        <taxon>Eukaryota</taxon>
        <taxon>Sar</taxon>
        <taxon>Stramenopiles</taxon>
        <taxon>Oomycota</taxon>
        <taxon>Peronosporomycetes</taxon>
        <taxon>Pythiales</taxon>
        <taxon>Pythiaceae</taxon>
        <taxon>Globisporangium</taxon>
    </lineage>
</organism>
<dbReference type="InParanoid" id="K3X7K9"/>
<keyword evidence="1" id="KW-0812">Transmembrane</keyword>
<evidence type="ECO:0000313" key="2">
    <source>
        <dbReference type="EnsemblProtists" id="PYU1_T013208"/>
    </source>
</evidence>
<keyword evidence="3" id="KW-1185">Reference proteome</keyword>
<feature type="transmembrane region" description="Helical" evidence="1">
    <location>
        <begin position="92"/>
        <end position="112"/>
    </location>
</feature>
<evidence type="ECO:0008006" key="4">
    <source>
        <dbReference type="Google" id="ProtNLM"/>
    </source>
</evidence>
<feature type="transmembrane region" description="Helical" evidence="1">
    <location>
        <begin position="133"/>
        <end position="157"/>
    </location>
</feature>
<reference evidence="2" key="3">
    <citation type="submission" date="2015-02" db="UniProtKB">
        <authorList>
            <consortium name="EnsemblProtists"/>
        </authorList>
    </citation>
    <scope>IDENTIFICATION</scope>
    <source>
        <strain evidence="2">DAOM BR144</strain>
    </source>
</reference>
<dbReference type="EnsemblProtists" id="PYU1_T013208">
    <property type="protein sequence ID" value="PYU1_T013208"/>
    <property type="gene ID" value="PYU1_G013181"/>
</dbReference>
<dbReference type="Proteomes" id="UP000019132">
    <property type="component" value="Unassembled WGS sequence"/>
</dbReference>
<protein>
    <recommendedName>
        <fullName evidence="4">Transmembrane protein</fullName>
    </recommendedName>
</protein>
<dbReference type="HOGENOM" id="CLU_136487_0_0_1"/>
<keyword evidence="1" id="KW-1133">Transmembrane helix</keyword>
<dbReference type="AlphaFoldDB" id="K3X7K9"/>
<name>K3X7K9_GLOUD</name>
<dbReference type="VEuPathDB" id="FungiDB:PYU1_G013181"/>
<dbReference type="eggNOG" id="ENOG502S7FR">
    <property type="taxonomic scope" value="Eukaryota"/>
</dbReference>
<sequence>MTPAEHSSISVYEPILDPKPKKTRGAKFTRYDGFEYQKRVWQSTARRSYRIRFIAIAQIVLGVLASWNYLWWTNLFGAFAGAVGLKAVRSDKMSWTIVYLLVCAMEFARNVMLAPHLYERYCLPNLVFSHYEYFQVAIMAVEVAFLIPAAFCVVFAATASLANPLW</sequence>
<reference evidence="3" key="2">
    <citation type="submission" date="2010-04" db="EMBL/GenBank/DDBJ databases">
        <authorList>
            <person name="Buell R."/>
            <person name="Hamilton J."/>
            <person name="Hostetler J."/>
        </authorList>
    </citation>
    <scope>NUCLEOTIDE SEQUENCE [LARGE SCALE GENOMIC DNA]</scope>
    <source>
        <strain evidence="3">DAOM:BR144</strain>
    </source>
</reference>
<evidence type="ECO:0000313" key="3">
    <source>
        <dbReference type="Proteomes" id="UP000019132"/>
    </source>
</evidence>
<dbReference type="OMA" id="PHLYERF"/>
<keyword evidence="1" id="KW-0472">Membrane</keyword>
<proteinExistence type="predicted"/>
<reference evidence="3" key="1">
    <citation type="journal article" date="2010" name="Genome Biol.">
        <title>Genome sequence of the necrotrophic plant pathogen Pythium ultimum reveals original pathogenicity mechanisms and effector repertoire.</title>
        <authorList>
            <person name="Levesque C.A."/>
            <person name="Brouwer H."/>
            <person name="Cano L."/>
            <person name="Hamilton J.P."/>
            <person name="Holt C."/>
            <person name="Huitema E."/>
            <person name="Raffaele S."/>
            <person name="Robideau G.P."/>
            <person name="Thines M."/>
            <person name="Win J."/>
            <person name="Zerillo M.M."/>
            <person name="Beakes G.W."/>
            <person name="Boore J.L."/>
            <person name="Busam D."/>
            <person name="Dumas B."/>
            <person name="Ferriera S."/>
            <person name="Fuerstenberg S.I."/>
            <person name="Gachon C.M."/>
            <person name="Gaulin E."/>
            <person name="Govers F."/>
            <person name="Grenville-Briggs L."/>
            <person name="Horner N."/>
            <person name="Hostetler J."/>
            <person name="Jiang R.H."/>
            <person name="Johnson J."/>
            <person name="Krajaejun T."/>
            <person name="Lin H."/>
            <person name="Meijer H.J."/>
            <person name="Moore B."/>
            <person name="Morris P."/>
            <person name="Phuntmart V."/>
            <person name="Puiu D."/>
            <person name="Shetty J."/>
            <person name="Stajich J.E."/>
            <person name="Tripathy S."/>
            <person name="Wawra S."/>
            <person name="van West P."/>
            <person name="Whitty B.R."/>
            <person name="Coutinho P.M."/>
            <person name="Henrissat B."/>
            <person name="Martin F."/>
            <person name="Thomas P.D."/>
            <person name="Tyler B.M."/>
            <person name="De Vries R.P."/>
            <person name="Kamoun S."/>
            <person name="Yandell M."/>
            <person name="Tisserat N."/>
            <person name="Buell C.R."/>
        </authorList>
    </citation>
    <scope>NUCLEOTIDE SEQUENCE</scope>
    <source>
        <strain evidence="3">DAOM:BR144</strain>
    </source>
</reference>
<accession>K3X7K9</accession>
<evidence type="ECO:0000256" key="1">
    <source>
        <dbReference type="SAM" id="Phobius"/>
    </source>
</evidence>